<dbReference type="Proteomes" id="UP000016638">
    <property type="component" value="Unassembled WGS sequence"/>
</dbReference>
<dbReference type="AlphaFoldDB" id="U2T140"/>
<proteinExistence type="predicted"/>
<dbReference type="Pfam" id="PF01381">
    <property type="entry name" value="HTH_3"/>
    <property type="match status" value="1"/>
</dbReference>
<dbReference type="RefSeq" id="WP_021726817.1">
    <property type="nucleotide sequence ID" value="NZ_AWEZ01000062.1"/>
</dbReference>
<sequence>MSLQLKRIRKERGLTQRVMAEKLNVDWRTYGAWERGAHSISLAQAYECAEVLGCSIDEIAGHNTKKIYEDPYQAELNRCWNAMGERRKAALLVTARDAVMAERGDAQRNSLGEGVA</sequence>
<evidence type="ECO:0000313" key="3">
    <source>
        <dbReference type="EMBL" id="ERL06749.1"/>
    </source>
</evidence>
<dbReference type="CDD" id="cd00093">
    <property type="entry name" value="HTH_XRE"/>
    <property type="match status" value="1"/>
</dbReference>
<keyword evidence="4" id="KW-1185">Reference proteome</keyword>
<dbReference type="OrthoDB" id="3190556at2"/>
<dbReference type="GO" id="GO:0003677">
    <property type="term" value="F:DNA binding"/>
    <property type="evidence" value="ECO:0007669"/>
    <property type="project" value="UniProtKB-KW"/>
</dbReference>
<dbReference type="eggNOG" id="COG1476">
    <property type="taxonomic scope" value="Bacteria"/>
</dbReference>
<dbReference type="SUPFAM" id="SSF47413">
    <property type="entry name" value="lambda repressor-like DNA-binding domains"/>
    <property type="match status" value="1"/>
</dbReference>
<dbReference type="PANTHER" id="PTHR46558:SF4">
    <property type="entry name" value="DNA-BIDING PHAGE PROTEIN"/>
    <property type="match status" value="1"/>
</dbReference>
<dbReference type="PROSITE" id="PS50943">
    <property type="entry name" value="HTH_CROC1"/>
    <property type="match status" value="1"/>
</dbReference>
<comment type="caution">
    <text evidence="3">The sequence shown here is derived from an EMBL/GenBank/DDBJ whole genome shotgun (WGS) entry which is preliminary data.</text>
</comment>
<dbReference type="PANTHER" id="PTHR46558">
    <property type="entry name" value="TRACRIPTIONAL REGULATORY PROTEIN-RELATED-RELATED"/>
    <property type="match status" value="1"/>
</dbReference>
<dbReference type="SMART" id="SM00530">
    <property type="entry name" value="HTH_XRE"/>
    <property type="match status" value="1"/>
</dbReference>
<feature type="domain" description="HTH cro/C1-type" evidence="2">
    <location>
        <begin position="5"/>
        <end position="59"/>
    </location>
</feature>
<name>U2T140_9ACTN</name>
<reference evidence="3 4" key="1">
    <citation type="submission" date="2013-08" db="EMBL/GenBank/DDBJ databases">
        <authorList>
            <person name="Durkin A.S."/>
            <person name="Haft D.R."/>
            <person name="McCorrison J."/>
            <person name="Torralba M."/>
            <person name="Gillis M."/>
            <person name="Haft D.H."/>
            <person name="Methe B."/>
            <person name="Sutton G."/>
            <person name="Nelson K.E."/>
        </authorList>
    </citation>
    <scope>NUCLEOTIDE SEQUENCE [LARGE SCALE GENOMIC DNA]</scope>
    <source>
        <strain evidence="3 4">F0195</strain>
    </source>
</reference>
<evidence type="ECO:0000313" key="4">
    <source>
        <dbReference type="Proteomes" id="UP000016638"/>
    </source>
</evidence>
<dbReference type="InterPro" id="IPR010982">
    <property type="entry name" value="Lambda_DNA-bd_dom_sf"/>
</dbReference>
<organism evidence="3 4">
    <name type="scientific">Olsenella profusa F0195</name>
    <dbReference type="NCBI Taxonomy" id="1125712"/>
    <lineage>
        <taxon>Bacteria</taxon>
        <taxon>Bacillati</taxon>
        <taxon>Actinomycetota</taxon>
        <taxon>Coriobacteriia</taxon>
        <taxon>Coriobacteriales</taxon>
        <taxon>Atopobiaceae</taxon>
        <taxon>Olsenella</taxon>
    </lineage>
</organism>
<accession>U2T140</accession>
<dbReference type="STRING" id="1125712.HMPREF1316_0493"/>
<gene>
    <name evidence="3" type="ORF">HMPREF1316_0493</name>
</gene>
<dbReference type="EMBL" id="AWEZ01000062">
    <property type="protein sequence ID" value="ERL06749.1"/>
    <property type="molecule type" value="Genomic_DNA"/>
</dbReference>
<dbReference type="InterPro" id="IPR001387">
    <property type="entry name" value="Cro/C1-type_HTH"/>
</dbReference>
<protein>
    <submittedName>
        <fullName evidence="3">DNA-binding helix-turn-helix protein</fullName>
    </submittedName>
</protein>
<dbReference type="Gene3D" id="1.10.260.40">
    <property type="entry name" value="lambda repressor-like DNA-binding domains"/>
    <property type="match status" value="1"/>
</dbReference>
<evidence type="ECO:0000259" key="2">
    <source>
        <dbReference type="PROSITE" id="PS50943"/>
    </source>
</evidence>
<evidence type="ECO:0000256" key="1">
    <source>
        <dbReference type="ARBA" id="ARBA00023125"/>
    </source>
</evidence>
<keyword evidence="1 3" id="KW-0238">DNA-binding</keyword>